<feature type="chain" id="PRO_5045621589" description="Transporter" evidence="1">
    <location>
        <begin position="20"/>
        <end position="247"/>
    </location>
</feature>
<protein>
    <recommendedName>
        <fullName evidence="4">Transporter</fullName>
    </recommendedName>
</protein>
<proteinExistence type="predicted"/>
<keyword evidence="3" id="KW-1185">Reference proteome</keyword>
<evidence type="ECO:0000313" key="3">
    <source>
        <dbReference type="Proteomes" id="UP000830116"/>
    </source>
</evidence>
<name>A0ABY4CGG0_9BACT</name>
<reference evidence="2" key="1">
    <citation type="submission" date="2022-03" db="EMBL/GenBank/DDBJ databases">
        <title>Genome Identification and Characterization of new species Bdellovibrio reynosense LBG001 sp. nov. from a Mexico soil sample.</title>
        <authorList>
            <person name="Camilli A."/>
            <person name="Ajao Y."/>
            <person name="Guo X."/>
        </authorList>
    </citation>
    <scope>NUCLEOTIDE SEQUENCE</scope>
    <source>
        <strain evidence="2">LBG001</strain>
    </source>
</reference>
<evidence type="ECO:0000313" key="2">
    <source>
        <dbReference type="EMBL" id="UOF02653.1"/>
    </source>
</evidence>
<accession>A0ABY4CGG0</accession>
<dbReference type="RefSeq" id="WP_243540384.1">
    <property type="nucleotide sequence ID" value="NZ_CP093442.1"/>
</dbReference>
<evidence type="ECO:0000256" key="1">
    <source>
        <dbReference type="SAM" id="SignalP"/>
    </source>
</evidence>
<dbReference type="Proteomes" id="UP000830116">
    <property type="component" value="Chromosome"/>
</dbReference>
<dbReference type="EMBL" id="CP093442">
    <property type="protein sequence ID" value="UOF02653.1"/>
    <property type="molecule type" value="Genomic_DNA"/>
</dbReference>
<sequence>MKLMNLVLAFLFVSISSYASVDVVTGLSSEETVDLYKGYRVDADFYKSVDDSVLRNLRAGLHYLAGSYENNGPTISNLSTTAGFTLAQDTWYWENDLEVSQNDKRKPYWSTQTQIFTALPSSELGVGYREAQFSAQDLKLFLLTYRYYLGDKSFVAATAYLSASNDDLNAYRISLKLAPLFQRFFTEMSYAWGRSLEDVGVEQDFKTLYLGAGFSATDRLDISVNFTRSWGELIDQNYYGVVGLWKF</sequence>
<organism evidence="2 3">
    <name type="scientific">Bdellovibrio reynosensis</name>
    <dbReference type="NCBI Taxonomy" id="2835041"/>
    <lineage>
        <taxon>Bacteria</taxon>
        <taxon>Pseudomonadati</taxon>
        <taxon>Bdellovibrionota</taxon>
        <taxon>Bdellovibrionia</taxon>
        <taxon>Bdellovibrionales</taxon>
        <taxon>Pseudobdellovibrionaceae</taxon>
        <taxon>Bdellovibrio</taxon>
    </lineage>
</organism>
<evidence type="ECO:0008006" key="4">
    <source>
        <dbReference type="Google" id="ProtNLM"/>
    </source>
</evidence>
<feature type="signal peptide" evidence="1">
    <location>
        <begin position="1"/>
        <end position="19"/>
    </location>
</feature>
<keyword evidence="1" id="KW-0732">Signal</keyword>
<gene>
    <name evidence="2" type="ORF">MNR06_06780</name>
</gene>